<dbReference type="PROSITE" id="PS51987">
    <property type="entry name" value="GS_CATALYTIC"/>
    <property type="match status" value="1"/>
</dbReference>
<keyword evidence="12" id="KW-1185">Reference proteome</keyword>
<evidence type="ECO:0000313" key="11">
    <source>
        <dbReference type="EMBL" id="VDI41283.1"/>
    </source>
</evidence>
<accession>A0A8B6EZL1</accession>
<dbReference type="InterPro" id="IPR008146">
    <property type="entry name" value="Gln_synth_cat_dom"/>
</dbReference>
<comment type="subcellular location">
    <subcellularLocation>
        <location evidence="1">Cytoplasm</location>
    </subcellularLocation>
</comment>
<dbReference type="PANTHER" id="PTHR20852">
    <property type="entry name" value="GLUTAMINE SYNTHETASE"/>
    <property type="match status" value="1"/>
</dbReference>
<dbReference type="GO" id="GO:0004356">
    <property type="term" value="F:glutamine synthetase activity"/>
    <property type="evidence" value="ECO:0007669"/>
    <property type="project" value="UniProtKB-EC"/>
</dbReference>
<dbReference type="SUPFAM" id="SSF54368">
    <property type="entry name" value="Glutamine synthetase, N-terminal domain"/>
    <property type="match status" value="1"/>
</dbReference>
<dbReference type="FunFam" id="3.30.590.10:FF:000011">
    <property type="entry name" value="Glutamine synthetase"/>
    <property type="match status" value="1"/>
</dbReference>
<dbReference type="GO" id="GO:0006542">
    <property type="term" value="P:glutamine biosynthetic process"/>
    <property type="evidence" value="ECO:0007669"/>
    <property type="project" value="InterPro"/>
</dbReference>
<dbReference type="EMBL" id="UYJE01005876">
    <property type="protein sequence ID" value="VDI41283.1"/>
    <property type="molecule type" value="Genomic_DNA"/>
</dbReference>
<reference evidence="11" key="1">
    <citation type="submission" date="2018-11" db="EMBL/GenBank/DDBJ databases">
        <authorList>
            <person name="Alioto T."/>
            <person name="Alioto T."/>
        </authorList>
    </citation>
    <scope>NUCLEOTIDE SEQUENCE</scope>
</reference>
<dbReference type="InterPro" id="IPR014746">
    <property type="entry name" value="Gln_synth/guanido_kin_cat_dom"/>
</dbReference>
<protein>
    <recommendedName>
        <fullName evidence="3">glutamine synthetase</fullName>
        <ecNumber evidence="3">6.3.1.2</ecNumber>
    </recommendedName>
</protein>
<dbReference type="SUPFAM" id="SSF55931">
    <property type="entry name" value="Glutamine synthetase/guanido kinase"/>
    <property type="match status" value="1"/>
</dbReference>
<keyword evidence="6" id="KW-0547">Nucleotide-binding</keyword>
<evidence type="ECO:0000256" key="5">
    <source>
        <dbReference type="ARBA" id="ARBA00022598"/>
    </source>
</evidence>
<evidence type="ECO:0000256" key="8">
    <source>
        <dbReference type="PROSITE-ProRule" id="PRU01331"/>
    </source>
</evidence>
<evidence type="ECO:0000256" key="1">
    <source>
        <dbReference type="ARBA" id="ARBA00004496"/>
    </source>
</evidence>
<dbReference type="EC" id="6.3.1.2" evidence="3"/>
<evidence type="ECO:0000256" key="3">
    <source>
        <dbReference type="ARBA" id="ARBA00012937"/>
    </source>
</evidence>
<evidence type="ECO:0000259" key="10">
    <source>
        <dbReference type="PROSITE" id="PS51987"/>
    </source>
</evidence>
<feature type="domain" description="GS catalytic" evidence="10">
    <location>
        <begin position="108"/>
        <end position="396"/>
    </location>
</feature>
<organism evidence="11 12">
    <name type="scientific">Mytilus galloprovincialis</name>
    <name type="common">Mediterranean mussel</name>
    <dbReference type="NCBI Taxonomy" id="29158"/>
    <lineage>
        <taxon>Eukaryota</taxon>
        <taxon>Metazoa</taxon>
        <taxon>Spiralia</taxon>
        <taxon>Lophotrochozoa</taxon>
        <taxon>Mollusca</taxon>
        <taxon>Bivalvia</taxon>
        <taxon>Autobranchia</taxon>
        <taxon>Pteriomorphia</taxon>
        <taxon>Mytilida</taxon>
        <taxon>Mytiloidea</taxon>
        <taxon>Mytilidae</taxon>
        <taxon>Mytilinae</taxon>
        <taxon>Mytilus</taxon>
    </lineage>
</organism>
<evidence type="ECO:0000256" key="4">
    <source>
        <dbReference type="ARBA" id="ARBA00022490"/>
    </source>
</evidence>
<evidence type="ECO:0000313" key="12">
    <source>
        <dbReference type="Proteomes" id="UP000596742"/>
    </source>
</evidence>
<dbReference type="Proteomes" id="UP000596742">
    <property type="component" value="Unassembled WGS sequence"/>
</dbReference>
<evidence type="ECO:0000256" key="2">
    <source>
        <dbReference type="ARBA" id="ARBA00009897"/>
    </source>
</evidence>
<proteinExistence type="inferred from homology"/>
<evidence type="ECO:0000256" key="9">
    <source>
        <dbReference type="RuleBase" id="RU000384"/>
    </source>
</evidence>
<evidence type="ECO:0000256" key="6">
    <source>
        <dbReference type="ARBA" id="ARBA00022741"/>
    </source>
</evidence>
<dbReference type="Gene3D" id="3.30.590.10">
    <property type="entry name" value="Glutamine synthetase/guanido kinase, catalytic domain"/>
    <property type="match status" value="1"/>
</dbReference>
<keyword evidence="4" id="KW-0963">Cytoplasm</keyword>
<gene>
    <name evidence="11" type="ORF">MGAL_10B073388</name>
</gene>
<comment type="similarity">
    <text evidence="2 8 9">Belongs to the glutamine synthetase family.</text>
</comment>
<comment type="caution">
    <text evidence="11">The sequence shown here is derived from an EMBL/GenBank/DDBJ whole genome shotgun (WGS) entry which is preliminary data.</text>
</comment>
<name>A0A8B6EZL1_MYTGA</name>
<dbReference type="AlphaFoldDB" id="A0A8B6EZL1"/>
<keyword evidence="7" id="KW-0067">ATP-binding</keyword>
<dbReference type="PANTHER" id="PTHR20852:SF57">
    <property type="entry name" value="GLUTAMINE SYNTHETASE 2 CYTOPLASMIC"/>
    <property type="match status" value="1"/>
</dbReference>
<dbReference type="InterPro" id="IPR050292">
    <property type="entry name" value="Glutamine_Synthetase"/>
</dbReference>
<dbReference type="GO" id="GO:0005524">
    <property type="term" value="F:ATP binding"/>
    <property type="evidence" value="ECO:0007669"/>
    <property type="project" value="UniProtKB-KW"/>
</dbReference>
<evidence type="ECO:0000256" key="7">
    <source>
        <dbReference type="ARBA" id="ARBA00022840"/>
    </source>
</evidence>
<dbReference type="InterPro" id="IPR036651">
    <property type="entry name" value="Gln_synt_N_sf"/>
</dbReference>
<dbReference type="GO" id="GO:0005737">
    <property type="term" value="C:cytoplasm"/>
    <property type="evidence" value="ECO:0007669"/>
    <property type="project" value="UniProtKB-SubCell"/>
</dbReference>
<sequence length="396" mass="45404">MTTNKYDLLLPDIPYSGDKVIIEYVYANHTGYEFCSKTRIVDAVPAAFEDCPLWDNYMWDDVEGKPENLKEMILKPVAMFENPFFRSPHKIVLCEFWLNMETPSTINTRYTCKKTMERLNFDPISGYRPKQPHDPWFGIEQEYFVTRDDGVPVSYDPKKYNYEKLIIYTKIGHRHDKNIGIERELSNRHMTACLNAGIKFGGLVRENGPSQWEYQIGPCPGETIGDHLNMSRYILQRLAEIFGLRVTFHPVPVHGSPLTSSGHLNFSTSKMRAKGGITFIRHAINLLANSEQDPLLKMYDPTLNQENNERLSNTSGHWHPHLHKFVCDVANKVFVTVRIPLLVNINGYGYFEDRRPSSALDPYAAADGIVRSSIFGDFLNPGFDSLKDLSVWDSNP</sequence>
<dbReference type="SMART" id="SM01230">
    <property type="entry name" value="Gln-synt_C"/>
    <property type="match status" value="1"/>
</dbReference>
<dbReference type="Gene3D" id="3.10.20.70">
    <property type="entry name" value="Glutamine synthetase, N-terminal domain"/>
    <property type="match status" value="1"/>
</dbReference>
<keyword evidence="5 11" id="KW-0436">Ligase</keyword>
<dbReference type="Pfam" id="PF00120">
    <property type="entry name" value="Gln-synt_C"/>
    <property type="match status" value="1"/>
</dbReference>
<dbReference type="OrthoDB" id="6041905at2759"/>